<sequence length="134" mass="14982">MATIDKKESKLSRKDDRDGFIEYVRVQTCRRLTVDSPDDLEDAPVELMQIIGIECKIEWSGFSDEMKQFWIDRGSVSTIDNAWQKYLTDKGITVPTVVPPTPEELAKLVAQSGKVGQDHAHDHAGHSHDGKACA</sequence>
<evidence type="ECO:0000313" key="3">
    <source>
        <dbReference type="Proteomes" id="UP000807716"/>
    </source>
</evidence>
<feature type="compositionally biased region" description="Basic and acidic residues" evidence="1">
    <location>
        <begin position="116"/>
        <end position="134"/>
    </location>
</feature>
<organism evidence="2 3">
    <name type="scientific">Actinomortierella ambigua</name>
    <dbReference type="NCBI Taxonomy" id="1343610"/>
    <lineage>
        <taxon>Eukaryota</taxon>
        <taxon>Fungi</taxon>
        <taxon>Fungi incertae sedis</taxon>
        <taxon>Mucoromycota</taxon>
        <taxon>Mortierellomycotina</taxon>
        <taxon>Mortierellomycetes</taxon>
        <taxon>Mortierellales</taxon>
        <taxon>Mortierellaceae</taxon>
        <taxon>Actinomortierella</taxon>
    </lineage>
</organism>
<dbReference type="OrthoDB" id="2416724at2759"/>
<comment type="caution">
    <text evidence="2">The sequence shown here is derived from an EMBL/GenBank/DDBJ whole genome shotgun (WGS) entry which is preliminary data.</text>
</comment>
<evidence type="ECO:0000313" key="2">
    <source>
        <dbReference type="EMBL" id="KAG0254182.1"/>
    </source>
</evidence>
<feature type="region of interest" description="Disordered" evidence="1">
    <location>
        <begin position="113"/>
        <end position="134"/>
    </location>
</feature>
<reference evidence="2" key="1">
    <citation type="journal article" date="2020" name="Fungal Divers.">
        <title>Resolving the Mortierellaceae phylogeny through synthesis of multi-gene phylogenetics and phylogenomics.</title>
        <authorList>
            <person name="Vandepol N."/>
            <person name="Liber J."/>
            <person name="Desiro A."/>
            <person name="Na H."/>
            <person name="Kennedy M."/>
            <person name="Barry K."/>
            <person name="Grigoriev I.V."/>
            <person name="Miller A.N."/>
            <person name="O'Donnell K."/>
            <person name="Stajich J.E."/>
            <person name="Bonito G."/>
        </authorList>
    </citation>
    <scope>NUCLEOTIDE SEQUENCE</scope>
    <source>
        <strain evidence="2">BC1065</strain>
    </source>
</reference>
<dbReference type="Proteomes" id="UP000807716">
    <property type="component" value="Unassembled WGS sequence"/>
</dbReference>
<protein>
    <submittedName>
        <fullName evidence="2">Uncharacterized protein</fullName>
    </submittedName>
</protein>
<gene>
    <name evidence="2" type="ORF">DFQ27_007004</name>
</gene>
<evidence type="ECO:0000256" key="1">
    <source>
        <dbReference type="SAM" id="MobiDB-lite"/>
    </source>
</evidence>
<keyword evidence="3" id="KW-1185">Reference proteome</keyword>
<name>A0A9P6PXH8_9FUNG</name>
<proteinExistence type="predicted"/>
<accession>A0A9P6PXH8</accession>
<dbReference type="EMBL" id="JAAAJB010000533">
    <property type="protein sequence ID" value="KAG0254182.1"/>
    <property type="molecule type" value="Genomic_DNA"/>
</dbReference>
<dbReference type="AlphaFoldDB" id="A0A9P6PXH8"/>